<evidence type="ECO:0000256" key="1">
    <source>
        <dbReference type="SAM" id="MobiDB-lite"/>
    </source>
</evidence>
<dbReference type="EMBL" id="BOMM01000058">
    <property type="protein sequence ID" value="GIE14823.1"/>
    <property type="molecule type" value="Genomic_DNA"/>
</dbReference>
<dbReference type="AlphaFoldDB" id="A0A919MGH5"/>
<dbReference type="Proteomes" id="UP000598174">
    <property type="component" value="Unassembled WGS sequence"/>
</dbReference>
<evidence type="ECO:0000313" key="3">
    <source>
        <dbReference type="Proteomes" id="UP000598174"/>
    </source>
</evidence>
<accession>A0A919MGH5</accession>
<organism evidence="2 3">
    <name type="scientific">Paractinoplanes ferrugineus</name>
    <dbReference type="NCBI Taxonomy" id="113564"/>
    <lineage>
        <taxon>Bacteria</taxon>
        <taxon>Bacillati</taxon>
        <taxon>Actinomycetota</taxon>
        <taxon>Actinomycetes</taxon>
        <taxon>Micromonosporales</taxon>
        <taxon>Micromonosporaceae</taxon>
        <taxon>Paractinoplanes</taxon>
    </lineage>
</organism>
<feature type="region of interest" description="Disordered" evidence="1">
    <location>
        <begin position="105"/>
        <end position="124"/>
    </location>
</feature>
<gene>
    <name evidence="2" type="ORF">Afe05nite_66630</name>
</gene>
<protein>
    <submittedName>
        <fullName evidence="2">Uncharacterized protein</fullName>
    </submittedName>
</protein>
<reference evidence="2" key="1">
    <citation type="submission" date="2021-01" db="EMBL/GenBank/DDBJ databases">
        <title>Whole genome shotgun sequence of Actinoplanes ferrugineus NBRC 15555.</title>
        <authorList>
            <person name="Komaki H."/>
            <person name="Tamura T."/>
        </authorList>
    </citation>
    <scope>NUCLEOTIDE SEQUENCE</scope>
    <source>
        <strain evidence="2">NBRC 15555</strain>
    </source>
</reference>
<sequence>MTDAELALRYLADYGFTPIGVHRRRWKGTPPEEMSGEDVAFHTAYDITADESLDAVRRVHTAFGLLDLTGADLVLVHLDAYVVDNADPAVAAAFWSGFRDRMAVPDPPGRAEDAPAGASSSCRA</sequence>
<evidence type="ECO:0000313" key="2">
    <source>
        <dbReference type="EMBL" id="GIE14823.1"/>
    </source>
</evidence>
<keyword evidence="3" id="KW-1185">Reference proteome</keyword>
<name>A0A919MGH5_9ACTN</name>
<dbReference type="RefSeq" id="WP_203821218.1">
    <property type="nucleotide sequence ID" value="NZ_BAAABP010000047.1"/>
</dbReference>
<comment type="caution">
    <text evidence="2">The sequence shown here is derived from an EMBL/GenBank/DDBJ whole genome shotgun (WGS) entry which is preliminary data.</text>
</comment>
<proteinExistence type="predicted"/>